<dbReference type="Gene3D" id="1.20.1250.20">
    <property type="entry name" value="MFS general substrate transporter like domains"/>
    <property type="match status" value="1"/>
</dbReference>
<evidence type="ECO:0000256" key="3">
    <source>
        <dbReference type="ARBA" id="ARBA00022989"/>
    </source>
</evidence>
<keyword evidence="4 6" id="KW-0472">Membrane</keyword>
<dbReference type="AlphaFoldDB" id="A0A8J3SD74"/>
<keyword evidence="9" id="KW-1185">Reference proteome</keyword>
<feature type="transmembrane region" description="Helical" evidence="6">
    <location>
        <begin position="42"/>
        <end position="59"/>
    </location>
</feature>
<feature type="transmembrane region" description="Helical" evidence="6">
    <location>
        <begin position="79"/>
        <end position="97"/>
    </location>
</feature>
<accession>A0A8J3SD74</accession>
<dbReference type="GO" id="GO:0005886">
    <property type="term" value="C:plasma membrane"/>
    <property type="evidence" value="ECO:0007669"/>
    <property type="project" value="UniProtKB-SubCell"/>
</dbReference>
<feature type="transmembrane region" description="Helical" evidence="6">
    <location>
        <begin position="135"/>
        <end position="157"/>
    </location>
</feature>
<dbReference type="RefSeq" id="WP_204062744.1">
    <property type="nucleotide sequence ID" value="NZ_BOOJ01000010.1"/>
</dbReference>
<evidence type="ECO:0000256" key="6">
    <source>
        <dbReference type="SAM" id="Phobius"/>
    </source>
</evidence>
<evidence type="ECO:0000256" key="2">
    <source>
        <dbReference type="ARBA" id="ARBA00022692"/>
    </source>
</evidence>
<dbReference type="CDD" id="cd17324">
    <property type="entry name" value="MFS_NepI_like"/>
    <property type="match status" value="1"/>
</dbReference>
<feature type="region of interest" description="Disordered" evidence="5">
    <location>
        <begin position="221"/>
        <end position="266"/>
    </location>
</feature>
<organism evidence="8 9">
    <name type="scientific">Planobispora siamensis</name>
    <dbReference type="NCBI Taxonomy" id="936338"/>
    <lineage>
        <taxon>Bacteria</taxon>
        <taxon>Bacillati</taxon>
        <taxon>Actinomycetota</taxon>
        <taxon>Actinomycetes</taxon>
        <taxon>Streptosporangiales</taxon>
        <taxon>Streptosporangiaceae</taxon>
        <taxon>Planobispora</taxon>
    </lineage>
</organism>
<evidence type="ECO:0000256" key="1">
    <source>
        <dbReference type="ARBA" id="ARBA00004651"/>
    </source>
</evidence>
<evidence type="ECO:0000256" key="4">
    <source>
        <dbReference type="ARBA" id="ARBA00023136"/>
    </source>
</evidence>
<feature type="transmembrane region" description="Helical" evidence="6">
    <location>
        <begin position="292"/>
        <end position="313"/>
    </location>
</feature>
<feature type="transmembrane region" description="Helical" evidence="6">
    <location>
        <begin position="353"/>
        <end position="370"/>
    </location>
</feature>
<dbReference type="PANTHER" id="PTHR42910">
    <property type="entry name" value="TRANSPORTER SCO4007-RELATED"/>
    <property type="match status" value="1"/>
</dbReference>
<comment type="caution">
    <text evidence="8">The sequence shown here is derived from an EMBL/GenBank/DDBJ whole genome shotgun (WGS) entry which is preliminary data.</text>
</comment>
<feature type="domain" description="Major facilitator superfamily (MFS) profile" evidence="7">
    <location>
        <begin position="39"/>
        <end position="470"/>
    </location>
</feature>
<dbReference type="GO" id="GO:0022857">
    <property type="term" value="F:transmembrane transporter activity"/>
    <property type="evidence" value="ECO:0007669"/>
    <property type="project" value="InterPro"/>
</dbReference>
<gene>
    <name evidence="8" type="ORF">Psi01_10150</name>
</gene>
<keyword evidence="3 6" id="KW-1133">Transmembrane helix</keyword>
<dbReference type="Proteomes" id="UP000619788">
    <property type="component" value="Unassembled WGS sequence"/>
</dbReference>
<feature type="transmembrane region" description="Helical" evidence="6">
    <location>
        <begin position="415"/>
        <end position="436"/>
    </location>
</feature>
<name>A0A8J3SD74_9ACTN</name>
<dbReference type="EMBL" id="BOOJ01000010">
    <property type="protein sequence ID" value="GIH90385.1"/>
    <property type="molecule type" value="Genomic_DNA"/>
</dbReference>
<dbReference type="Pfam" id="PF07690">
    <property type="entry name" value="MFS_1"/>
    <property type="match status" value="1"/>
</dbReference>
<evidence type="ECO:0000256" key="5">
    <source>
        <dbReference type="SAM" id="MobiDB-lite"/>
    </source>
</evidence>
<dbReference type="PANTHER" id="PTHR42910:SF1">
    <property type="entry name" value="MAJOR FACILITATOR SUPERFAMILY (MFS) PROFILE DOMAIN-CONTAINING PROTEIN"/>
    <property type="match status" value="1"/>
</dbReference>
<sequence length="471" mass="47936">MATGAGTADVTGAAAGTGIARDSGGPGAAGSPCPPPRLSRRVILLLAVTCGVAVGNVYFPQAVNPSVASGLSVTPDAAALVVTAAQFGYAAGIFLLVPLGDRLPHRRLIVTLLALTGLGLLAAGAVPALAPLIGVSALVGVTTVVAQIIGPMAMGLVADDRRGEVSGILLSGSIGGMLLSRTVGGAAGQWLGWRAPYLLAAALTLLAAALLARALPATTRPVRQRPPSAAVRRRHPAPPQTAPARERHAAPPQTAPPSRERHPAPPVRERYPALLAGALRLLRAEPDLRRSCFYQAMLFAGFSALWTSVALLLTGPAYGLGTSAVGALALVNAATMLCTPLAGRQVDRRGPDAVNLVCMLGAVAAALVLLPGGLGGAAGLTALVLGSLLLDVAMQSGMVANQVRIYALRPEIRSRLNTAYMTCAYVGGAMGSWLGARAYAHAGWRSVCALVAALAALALVRHLKFMYGRRG</sequence>
<feature type="transmembrane region" description="Helical" evidence="6">
    <location>
        <begin position="319"/>
        <end position="341"/>
    </location>
</feature>
<dbReference type="SUPFAM" id="SSF103473">
    <property type="entry name" value="MFS general substrate transporter"/>
    <property type="match status" value="1"/>
</dbReference>
<dbReference type="InterPro" id="IPR011701">
    <property type="entry name" value="MFS"/>
</dbReference>
<keyword evidence="2 6" id="KW-0812">Transmembrane</keyword>
<reference evidence="8 9" key="1">
    <citation type="submission" date="2021-01" db="EMBL/GenBank/DDBJ databases">
        <title>Whole genome shotgun sequence of Planobispora siamensis NBRC 107568.</title>
        <authorList>
            <person name="Komaki H."/>
            <person name="Tamura T."/>
        </authorList>
    </citation>
    <scope>NUCLEOTIDE SEQUENCE [LARGE SCALE GENOMIC DNA]</scope>
    <source>
        <strain evidence="8 9">NBRC 107568</strain>
    </source>
</reference>
<feature type="transmembrane region" description="Helical" evidence="6">
    <location>
        <begin position="376"/>
        <end position="394"/>
    </location>
</feature>
<feature type="transmembrane region" description="Helical" evidence="6">
    <location>
        <begin position="169"/>
        <end position="191"/>
    </location>
</feature>
<evidence type="ECO:0000313" key="8">
    <source>
        <dbReference type="EMBL" id="GIH90385.1"/>
    </source>
</evidence>
<feature type="transmembrane region" description="Helical" evidence="6">
    <location>
        <begin position="109"/>
        <end position="129"/>
    </location>
</feature>
<evidence type="ECO:0000259" key="7">
    <source>
        <dbReference type="PROSITE" id="PS50850"/>
    </source>
</evidence>
<dbReference type="InterPro" id="IPR020846">
    <property type="entry name" value="MFS_dom"/>
</dbReference>
<feature type="transmembrane region" description="Helical" evidence="6">
    <location>
        <begin position="197"/>
        <end position="215"/>
    </location>
</feature>
<dbReference type="InterPro" id="IPR036259">
    <property type="entry name" value="MFS_trans_sf"/>
</dbReference>
<feature type="transmembrane region" description="Helical" evidence="6">
    <location>
        <begin position="442"/>
        <end position="460"/>
    </location>
</feature>
<evidence type="ECO:0000313" key="9">
    <source>
        <dbReference type="Proteomes" id="UP000619788"/>
    </source>
</evidence>
<protein>
    <submittedName>
        <fullName evidence="8">MFS transporter</fullName>
    </submittedName>
</protein>
<dbReference type="PROSITE" id="PS50850">
    <property type="entry name" value="MFS"/>
    <property type="match status" value="1"/>
</dbReference>
<comment type="subcellular location">
    <subcellularLocation>
        <location evidence="1">Cell membrane</location>
        <topology evidence="1">Multi-pass membrane protein</topology>
    </subcellularLocation>
</comment>
<proteinExistence type="predicted"/>